<dbReference type="WBParaSite" id="EEL_0000485701-mRNA-1">
    <property type="protein sequence ID" value="EEL_0000485701-mRNA-1"/>
    <property type="gene ID" value="EEL_0000485701"/>
</dbReference>
<sequence length="138" mass="15708">MPMVLQSNIQSSGMNKSYWRWLLTVLDVFLAMDSTKDVKAALATGVSVTVPNLSYTQPPGNHTCNRAHLLTTVRKFLLMCFKWFFSPVITICFLPRKMSVSGLQITHIIFDSDGLLLDSETIYTKVNTELMKSYIYLF</sequence>
<dbReference type="AlphaFoldDB" id="A0A0R3RSM4"/>
<proteinExistence type="predicted"/>
<dbReference type="Proteomes" id="UP000050640">
    <property type="component" value="Unplaced"/>
</dbReference>
<protein>
    <submittedName>
        <fullName evidence="2">Pseudouridine-5'-monophosphatase</fullName>
    </submittedName>
</protein>
<evidence type="ECO:0000313" key="1">
    <source>
        <dbReference type="Proteomes" id="UP000050640"/>
    </source>
</evidence>
<accession>A0A0R3RSM4</accession>
<evidence type="ECO:0000313" key="2">
    <source>
        <dbReference type="WBParaSite" id="EEL_0000485701-mRNA-1"/>
    </source>
</evidence>
<keyword evidence="1" id="KW-1185">Reference proteome</keyword>
<reference evidence="2" key="1">
    <citation type="submission" date="2017-02" db="UniProtKB">
        <authorList>
            <consortium name="WormBaseParasite"/>
        </authorList>
    </citation>
    <scope>IDENTIFICATION</scope>
</reference>
<organism evidence="1 2">
    <name type="scientific">Elaeophora elaphi</name>
    <dbReference type="NCBI Taxonomy" id="1147741"/>
    <lineage>
        <taxon>Eukaryota</taxon>
        <taxon>Metazoa</taxon>
        <taxon>Ecdysozoa</taxon>
        <taxon>Nematoda</taxon>
        <taxon>Chromadorea</taxon>
        <taxon>Rhabditida</taxon>
        <taxon>Spirurina</taxon>
        <taxon>Spiruromorpha</taxon>
        <taxon>Filarioidea</taxon>
        <taxon>Onchocercidae</taxon>
        <taxon>Elaeophora</taxon>
    </lineage>
</organism>
<name>A0A0R3RSM4_9BILA</name>